<evidence type="ECO:0000256" key="2">
    <source>
        <dbReference type="ARBA" id="ARBA00022729"/>
    </source>
</evidence>
<evidence type="ECO:0000256" key="5">
    <source>
        <dbReference type="SAM" id="SignalP"/>
    </source>
</evidence>
<dbReference type="EMBL" id="MKCT01000017">
    <property type="protein sequence ID" value="OHX20532.1"/>
    <property type="molecule type" value="Genomic_DNA"/>
</dbReference>
<dbReference type="InterPro" id="IPR041231">
    <property type="entry name" value="FlgA_N"/>
</dbReference>
<dbReference type="Pfam" id="PF17656">
    <property type="entry name" value="ChapFlgA_N"/>
    <property type="match status" value="1"/>
</dbReference>
<reference evidence="9 10" key="1">
    <citation type="submission" date="2016-09" db="EMBL/GenBank/DDBJ databases">
        <title>Chromobacterium muskegensis sp. nov., an insecticidal bacterium isolated from Sphagnum bogs.</title>
        <authorList>
            <person name="Sparks M.E."/>
            <person name="Blackburn M.B."/>
            <person name="Gundersen-Rindal D.E."/>
            <person name="Mitchell A."/>
            <person name="Farrar R."/>
            <person name="Kuhar D."/>
        </authorList>
    </citation>
    <scope>NUCLEOTIDE SEQUENCE [LARGE SCALE GENOMIC DNA]</scope>
    <source>
        <strain evidence="8 10">14B-1</strain>
        <strain evidence="7 9">37-2</strain>
    </source>
</reference>
<keyword evidence="7" id="KW-0282">Flagellum</keyword>
<evidence type="ECO:0000313" key="7">
    <source>
        <dbReference type="EMBL" id="OHX15001.1"/>
    </source>
</evidence>
<dbReference type="InterPro" id="IPR039246">
    <property type="entry name" value="Flagellar_FlgA"/>
</dbReference>
<dbReference type="PANTHER" id="PTHR36307">
    <property type="entry name" value="FLAGELLA BASAL BODY P-RING FORMATION PROTEIN FLGA"/>
    <property type="match status" value="1"/>
</dbReference>
<keyword evidence="10" id="KW-1185">Reference proteome</keyword>
<dbReference type="GO" id="GO:0044780">
    <property type="term" value="P:bacterial-type flagellum assembly"/>
    <property type="evidence" value="ECO:0007669"/>
    <property type="project" value="InterPro"/>
</dbReference>
<dbReference type="Gene3D" id="2.30.30.760">
    <property type="match status" value="1"/>
</dbReference>
<comment type="caution">
    <text evidence="7">The sequence shown here is derived from an EMBL/GenBank/DDBJ whole genome shotgun (WGS) entry which is preliminary data.</text>
</comment>
<dbReference type="CDD" id="cd11614">
    <property type="entry name" value="SAF_CpaB_FlgA_like"/>
    <property type="match status" value="1"/>
</dbReference>
<evidence type="ECO:0000256" key="3">
    <source>
        <dbReference type="ARBA" id="ARBA00022764"/>
    </source>
</evidence>
<evidence type="ECO:0000313" key="10">
    <source>
        <dbReference type="Proteomes" id="UP000180280"/>
    </source>
</evidence>
<dbReference type="InterPro" id="IPR017585">
    <property type="entry name" value="SAF_FlgA"/>
</dbReference>
<evidence type="ECO:0000256" key="1">
    <source>
        <dbReference type="ARBA" id="ARBA00004418"/>
    </source>
</evidence>
<gene>
    <name evidence="8" type="ORF">BI344_06605</name>
    <name evidence="7" type="ORF">BI347_10920</name>
</gene>
<dbReference type="Gene3D" id="3.90.1210.10">
    <property type="entry name" value="Antifreeze-like/N-acetylneuraminic acid synthase C-terminal domain"/>
    <property type="match status" value="1"/>
</dbReference>
<dbReference type="PANTHER" id="PTHR36307:SF1">
    <property type="entry name" value="FLAGELLA BASAL BODY P-RING FORMATION PROTEIN FLGA"/>
    <property type="match status" value="1"/>
</dbReference>
<dbReference type="GO" id="GO:0042597">
    <property type="term" value="C:periplasmic space"/>
    <property type="evidence" value="ECO:0007669"/>
    <property type="project" value="UniProtKB-SubCell"/>
</dbReference>
<evidence type="ECO:0000256" key="4">
    <source>
        <dbReference type="RuleBase" id="RU362063"/>
    </source>
</evidence>
<dbReference type="NCBIfam" id="TIGR03170">
    <property type="entry name" value="flgA_cterm"/>
    <property type="match status" value="1"/>
</dbReference>
<accession>A0A1S1X684</accession>
<name>A0A1S1X684_9NEIS</name>
<feature type="signal peptide" evidence="5">
    <location>
        <begin position="1"/>
        <end position="15"/>
    </location>
</feature>
<dbReference type="SMART" id="SM00858">
    <property type="entry name" value="SAF"/>
    <property type="match status" value="1"/>
</dbReference>
<dbReference type="AlphaFoldDB" id="A0A1S1X684"/>
<evidence type="ECO:0000313" key="9">
    <source>
        <dbReference type="Proteomes" id="UP000180088"/>
    </source>
</evidence>
<organism evidence="7 9">
    <name type="scientific">Chromobacterium sphagni</name>
    <dbReference type="NCBI Taxonomy" id="1903179"/>
    <lineage>
        <taxon>Bacteria</taxon>
        <taxon>Pseudomonadati</taxon>
        <taxon>Pseudomonadota</taxon>
        <taxon>Betaproteobacteria</taxon>
        <taxon>Neisseriales</taxon>
        <taxon>Chromobacteriaceae</taxon>
        <taxon>Chromobacterium</taxon>
    </lineage>
</organism>
<comment type="similarity">
    <text evidence="4">Belongs to the FlgA family.</text>
</comment>
<proteinExistence type="inferred from homology"/>
<sequence length="221" mass="23670">MLWFCCLLATMPAWADGVQNLAQLEWLANQFLKHELELRAATWKLGQLDRRLALPACSRPKADWATPGVTTGATFVAVSCPDLGWSLRIPVSINEKRLGVVLSRPMAAGEMISAADVRLVDIANPALASNVLVDLNLAIGQVMRTGAPSGAWLRSFMVRAPYLVRSNQQVKVQAQGDGFAAEAEGMAMGNAAQGEQVTVRLSNGRVVRGTVQADGSVAVIF</sequence>
<dbReference type="Proteomes" id="UP000180088">
    <property type="component" value="Unassembled WGS sequence"/>
</dbReference>
<keyword evidence="4" id="KW-1005">Bacterial flagellum biogenesis</keyword>
<keyword evidence="3 4" id="KW-0574">Periplasm</keyword>
<comment type="function">
    <text evidence="4">Involved in the assembly process of the P-ring formation. It may associate with FlgF on the rod constituting a structure essential for the P-ring assembly or may act as a modulator protein for the P-ring assembly.</text>
</comment>
<dbReference type="InterPro" id="IPR013974">
    <property type="entry name" value="SAF"/>
</dbReference>
<evidence type="ECO:0000259" key="6">
    <source>
        <dbReference type="SMART" id="SM00858"/>
    </source>
</evidence>
<keyword evidence="7" id="KW-0969">Cilium</keyword>
<evidence type="ECO:0000313" key="8">
    <source>
        <dbReference type="EMBL" id="OHX20532.1"/>
    </source>
</evidence>
<keyword evidence="7" id="KW-0966">Cell projection</keyword>
<protein>
    <recommendedName>
        <fullName evidence="4">Flagella basal body P-ring formation protein FlgA</fullName>
    </recommendedName>
</protein>
<dbReference type="STRING" id="1903179.BI347_10920"/>
<keyword evidence="2 5" id="KW-0732">Signal</keyword>
<dbReference type="EMBL" id="MKCS01000001">
    <property type="protein sequence ID" value="OHX15001.1"/>
    <property type="molecule type" value="Genomic_DNA"/>
</dbReference>
<comment type="subcellular location">
    <subcellularLocation>
        <location evidence="1 4">Periplasm</location>
    </subcellularLocation>
</comment>
<dbReference type="Proteomes" id="UP000180280">
    <property type="component" value="Unassembled WGS sequence"/>
</dbReference>
<dbReference type="Pfam" id="PF13144">
    <property type="entry name" value="ChapFlgA"/>
    <property type="match status" value="1"/>
</dbReference>
<feature type="chain" id="PRO_5012255578" description="Flagella basal body P-ring formation protein FlgA" evidence="5">
    <location>
        <begin position="16"/>
        <end position="221"/>
    </location>
</feature>
<feature type="domain" description="SAF" evidence="6">
    <location>
        <begin position="97"/>
        <end position="159"/>
    </location>
</feature>